<feature type="transmembrane region" description="Helical" evidence="9">
    <location>
        <begin position="551"/>
        <end position="572"/>
    </location>
</feature>
<dbReference type="InterPro" id="IPR045175">
    <property type="entry name" value="M28_fam"/>
</dbReference>
<evidence type="ECO:0000256" key="8">
    <source>
        <dbReference type="ARBA" id="ARBA00031512"/>
    </source>
</evidence>
<evidence type="ECO:0000259" key="10">
    <source>
        <dbReference type="Pfam" id="PF04389"/>
    </source>
</evidence>
<feature type="transmembrane region" description="Helical" evidence="9">
    <location>
        <begin position="366"/>
        <end position="387"/>
    </location>
</feature>
<feature type="transmembrane region" description="Helical" evidence="9">
    <location>
        <begin position="434"/>
        <end position="455"/>
    </location>
</feature>
<comment type="similarity">
    <text evidence="3">Belongs to the peptidase M28 family.</text>
</comment>
<comment type="function">
    <text evidence="1">May be involved in vacuolar sorting and osmoregulation.</text>
</comment>
<keyword evidence="7" id="KW-0325">Glycoprotein</keyword>
<sequence>MDRTPVARTVAGLVTLAALIALVALSLWTVAPPPPAGTAAPADAFSAARAFAHVQRMSQRVHVAGSPAADEVRRYAEATMRGYGLRVSVQDTVGASDELGHGYAMARVRNVVAVLPGTDPTGTVFAVAHYDSVQVSHGANDDGAGVSTLLEAARALTTGPAPRNDIVFVLTDAEEACLCGAEAFVSQHPLAARGGVALNFEARGSGGPAIMFETGAGNAGVVGVYGASVPYPVATSFAVEVYRILPNDTDFTPFREAGRFTGLNTAYIDGSAVYHSPEDRPEYMSRASLQHHGDNGLALLRAFGGADLAPLARPSAYDSTYFPVLGQLVRYPGTLVWPVAVLALLAVAGLTALARRRGVATVGRTLAGLGLAVLPLVAAAVLAQALWALLVAVRPGYREMLDPWRPGWYRLAVVALVAAAILTWYGLLRRRIGAWPLAIGGLGLLAVLGLVLAAATPGGSYLAAVPALAGAIAGAVSLSVRPAWAVELARGLGAGVAVVVLAPTVLLFFPALGLATGAAAALFAALLGLALLPALEALYPAAAGPRRRLWGAAPAFASGVLAVVFVVTGLAVDRFDPAHPAPEQLMYALDTDTGQARWVSGDSEPGAWTGSYVSGREDLAAQFPPLGGDRLLTGPAPAAALPAPAVTTVSDMTTAGRRTLTLTITPQRAVRLVYLGVEDATVVSASVAGRDVAAGALGTDFGVLFHAPPAEGLRVTLVLDAPGPVRLRVMDGSDGLDGLPGFTPRPPDVGVAGSHDSELVLVAKAYTL</sequence>
<evidence type="ECO:0000313" key="11">
    <source>
        <dbReference type="EMBL" id="GAA1742507.1"/>
    </source>
</evidence>
<dbReference type="InterPro" id="IPR007484">
    <property type="entry name" value="Peptidase_M28"/>
</dbReference>
<evidence type="ECO:0000256" key="9">
    <source>
        <dbReference type="SAM" id="Phobius"/>
    </source>
</evidence>
<keyword evidence="9" id="KW-0472">Membrane</keyword>
<evidence type="ECO:0000256" key="6">
    <source>
        <dbReference type="ARBA" id="ARBA00022989"/>
    </source>
</evidence>
<dbReference type="Pfam" id="PF04389">
    <property type="entry name" value="Peptidase_M28"/>
    <property type="match status" value="1"/>
</dbReference>
<dbReference type="PANTHER" id="PTHR12147">
    <property type="entry name" value="METALLOPEPTIDASE M28 FAMILY MEMBER"/>
    <property type="match status" value="1"/>
</dbReference>
<organism evidence="11 12">
    <name type="scientific">Luedemannella helvata</name>
    <dbReference type="NCBI Taxonomy" id="349315"/>
    <lineage>
        <taxon>Bacteria</taxon>
        <taxon>Bacillati</taxon>
        <taxon>Actinomycetota</taxon>
        <taxon>Actinomycetes</taxon>
        <taxon>Micromonosporales</taxon>
        <taxon>Micromonosporaceae</taxon>
        <taxon>Luedemannella</taxon>
    </lineage>
</organism>
<evidence type="ECO:0000256" key="1">
    <source>
        <dbReference type="ARBA" id="ARBA00003273"/>
    </source>
</evidence>
<feature type="transmembrane region" description="Helical" evidence="9">
    <location>
        <begin position="518"/>
        <end position="539"/>
    </location>
</feature>
<proteinExistence type="inferred from homology"/>
<accession>A0ABP4VZ29</accession>
<keyword evidence="5" id="KW-0926">Vacuole</keyword>
<evidence type="ECO:0000256" key="7">
    <source>
        <dbReference type="ARBA" id="ARBA00023180"/>
    </source>
</evidence>
<evidence type="ECO:0000313" key="12">
    <source>
        <dbReference type="Proteomes" id="UP001500655"/>
    </source>
</evidence>
<evidence type="ECO:0000256" key="3">
    <source>
        <dbReference type="ARBA" id="ARBA00010918"/>
    </source>
</evidence>
<dbReference type="PANTHER" id="PTHR12147:SF58">
    <property type="entry name" value="VACUOLAR MEMBRANE PROTEASE"/>
    <property type="match status" value="1"/>
</dbReference>
<comment type="caution">
    <text evidence="11">The sequence shown here is derived from an EMBL/GenBank/DDBJ whole genome shotgun (WGS) entry which is preliminary data.</text>
</comment>
<dbReference type="SUPFAM" id="SSF53187">
    <property type="entry name" value="Zn-dependent exopeptidases"/>
    <property type="match status" value="1"/>
</dbReference>
<comment type="subcellular location">
    <subcellularLocation>
        <location evidence="2">Vacuole membrane</location>
        <topology evidence="2">Multi-pass membrane protein</topology>
    </subcellularLocation>
</comment>
<evidence type="ECO:0000256" key="5">
    <source>
        <dbReference type="ARBA" id="ARBA00022554"/>
    </source>
</evidence>
<protein>
    <recommendedName>
        <fullName evidence="4">Vacuolar membrane protease</fullName>
    </recommendedName>
    <alternativeName>
        <fullName evidence="8">FXNA-related family protease 1</fullName>
    </alternativeName>
</protein>
<keyword evidence="12" id="KW-1185">Reference proteome</keyword>
<evidence type="ECO:0000256" key="4">
    <source>
        <dbReference type="ARBA" id="ARBA00017435"/>
    </source>
</evidence>
<dbReference type="Gene3D" id="3.40.630.10">
    <property type="entry name" value="Zn peptidases"/>
    <property type="match status" value="1"/>
</dbReference>
<reference evidence="12" key="1">
    <citation type="journal article" date="2019" name="Int. J. Syst. Evol. Microbiol.">
        <title>The Global Catalogue of Microorganisms (GCM) 10K type strain sequencing project: providing services to taxonomists for standard genome sequencing and annotation.</title>
        <authorList>
            <consortium name="The Broad Institute Genomics Platform"/>
            <consortium name="The Broad Institute Genome Sequencing Center for Infectious Disease"/>
            <person name="Wu L."/>
            <person name="Ma J."/>
        </authorList>
    </citation>
    <scope>NUCLEOTIDE SEQUENCE [LARGE SCALE GENOMIC DNA]</scope>
    <source>
        <strain evidence="12">JCM 13249</strain>
    </source>
</reference>
<keyword evidence="6 9" id="KW-1133">Transmembrane helix</keyword>
<feature type="domain" description="Peptidase M28" evidence="10">
    <location>
        <begin position="110"/>
        <end position="298"/>
    </location>
</feature>
<dbReference type="EMBL" id="BAAALS010000004">
    <property type="protein sequence ID" value="GAA1742507.1"/>
    <property type="molecule type" value="Genomic_DNA"/>
</dbReference>
<keyword evidence="9" id="KW-0812">Transmembrane</keyword>
<feature type="transmembrane region" description="Helical" evidence="9">
    <location>
        <begin position="407"/>
        <end position="427"/>
    </location>
</feature>
<evidence type="ECO:0000256" key="2">
    <source>
        <dbReference type="ARBA" id="ARBA00004128"/>
    </source>
</evidence>
<name>A0ABP4VZ29_9ACTN</name>
<feature type="transmembrane region" description="Helical" evidence="9">
    <location>
        <begin position="335"/>
        <end position="354"/>
    </location>
</feature>
<gene>
    <name evidence="11" type="ORF">GCM10009681_11640</name>
</gene>
<feature type="transmembrane region" description="Helical" evidence="9">
    <location>
        <begin position="492"/>
        <end position="512"/>
    </location>
</feature>
<dbReference type="Proteomes" id="UP001500655">
    <property type="component" value="Unassembled WGS sequence"/>
</dbReference>
<feature type="transmembrane region" description="Helical" evidence="9">
    <location>
        <begin position="461"/>
        <end position="480"/>
    </location>
</feature>